<evidence type="ECO:0000259" key="6">
    <source>
        <dbReference type="Pfam" id="PF00149"/>
    </source>
</evidence>
<dbReference type="SUPFAM" id="SSF56300">
    <property type="entry name" value="Metallo-dependent phosphatases"/>
    <property type="match status" value="1"/>
</dbReference>
<dbReference type="GO" id="GO:0046872">
    <property type="term" value="F:metal ion binding"/>
    <property type="evidence" value="ECO:0007669"/>
    <property type="project" value="UniProtKB-KW"/>
</dbReference>
<proteinExistence type="predicted"/>
<dbReference type="KEGG" id="ctak:4412677_01524"/>
<gene>
    <name evidence="7" type="primary">lpxH_1</name>
    <name evidence="7" type="ORF">SAMEA4412677_01524</name>
</gene>
<evidence type="ECO:0000256" key="2">
    <source>
        <dbReference type="ARBA" id="ARBA00022519"/>
    </source>
</evidence>
<keyword evidence="8" id="KW-1185">Reference proteome</keyword>
<dbReference type="EC" id="3.6.1.54" evidence="7"/>
<keyword evidence="7" id="KW-0378">Hydrolase</keyword>
<dbReference type="Pfam" id="PF00149">
    <property type="entry name" value="Metallophos"/>
    <property type="match status" value="1"/>
</dbReference>
<reference evidence="7 8" key="1">
    <citation type="submission" date="2017-06" db="EMBL/GenBank/DDBJ databases">
        <authorList>
            <consortium name="Pathogen Informatics"/>
        </authorList>
    </citation>
    <scope>NUCLEOTIDE SEQUENCE [LARGE SCALE GENOMIC DNA]</scope>
    <source>
        <strain evidence="7 8">NCTC13490</strain>
    </source>
</reference>
<evidence type="ECO:0000256" key="3">
    <source>
        <dbReference type="ARBA" id="ARBA00022723"/>
    </source>
</evidence>
<protein>
    <submittedName>
        <fullName evidence="7">UDP-2,3-diacylglucosamine hydrolase</fullName>
        <ecNumber evidence="7">3.6.1.54</ecNumber>
    </submittedName>
</protein>
<evidence type="ECO:0000256" key="1">
    <source>
        <dbReference type="ARBA" id="ARBA00022475"/>
    </source>
</evidence>
<dbReference type="PANTHER" id="PTHR34990:SF2">
    <property type="entry name" value="BLL8164 PROTEIN"/>
    <property type="match status" value="1"/>
</dbReference>
<dbReference type="Proteomes" id="UP000215196">
    <property type="component" value="Chromosome 1"/>
</dbReference>
<name>A0A239XF26_9FLAO</name>
<dbReference type="AlphaFoldDB" id="A0A239XF26"/>
<keyword evidence="5" id="KW-0464">Manganese</keyword>
<keyword evidence="2" id="KW-0997">Cell inner membrane</keyword>
<evidence type="ECO:0000313" key="7">
    <source>
        <dbReference type="EMBL" id="SNV45399.1"/>
    </source>
</evidence>
<dbReference type="GO" id="GO:0009245">
    <property type="term" value="P:lipid A biosynthetic process"/>
    <property type="evidence" value="ECO:0007669"/>
    <property type="project" value="TreeGrafter"/>
</dbReference>
<accession>A0A239XF26</accession>
<dbReference type="InterPro" id="IPR029052">
    <property type="entry name" value="Metallo-depent_PP-like"/>
</dbReference>
<keyword evidence="3" id="KW-0479">Metal-binding</keyword>
<dbReference type="EMBL" id="LT906465">
    <property type="protein sequence ID" value="SNV45399.1"/>
    <property type="molecule type" value="Genomic_DNA"/>
</dbReference>
<evidence type="ECO:0000256" key="4">
    <source>
        <dbReference type="ARBA" id="ARBA00023136"/>
    </source>
</evidence>
<dbReference type="CDD" id="cd07398">
    <property type="entry name" value="MPP_YbbF-LpxH"/>
    <property type="match status" value="1"/>
</dbReference>
<sequence>MPDKRDVEIVILSDIHLGTYGCHATELVAYLKSVRPKLLILNGDIIDGWAFSKRYFPNSHMAVISEIFRMMQKDTKVIYITGNHDEFLRKYTDLSMGNLFLTDKYLLEIDGKKHWIFHGDIFDHTTKGGAKIIAKIGGIGYDWLILLNRAINWFLDSIGRQKVSLSKKIKNSVKKAVKFIADFEEKAIELAIDNHYEYVICGHIHMPSDREVVTEKGKTHYLNSGDWIENLSWLEYNEGKWSLNFFDETKFKKPEIETYDMSVNMEELIHPTTLAAFTVQKTIQTLA</sequence>
<keyword evidence="1" id="KW-1003">Cell membrane</keyword>
<dbReference type="Gene3D" id="3.60.21.10">
    <property type="match status" value="1"/>
</dbReference>
<evidence type="ECO:0000313" key="8">
    <source>
        <dbReference type="Proteomes" id="UP000215196"/>
    </source>
</evidence>
<dbReference type="PANTHER" id="PTHR34990">
    <property type="entry name" value="UDP-2,3-DIACYLGLUCOSAMINE HYDROLASE-RELATED"/>
    <property type="match status" value="1"/>
</dbReference>
<dbReference type="GO" id="GO:0016020">
    <property type="term" value="C:membrane"/>
    <property type="evidence" value="ECO:0007669"/>
    <property type="project" value="GOC"/>
</dbReference>
<dbReference type="InterPro" id="IPR043461">
    <property type="entry name" value="LpxH-like"/>
</dbReference>
<evidence type="ECO:0000256" key="5">
    <source>
        <dbReference type="ARBA" id="ARBA00023211"/>
    </source>
</evidence>
<dbReference type="InterPro" id="IPR004843">
    <property type="entry name" value="Calcineurin-like_PHP"/>
</dbReference>
<organism evidence="7 8">
    <name type="scientific">Chryseobacterium taklimakanense</name>
    <dbReference type="NCBI Taxonomy" id="536441"/>
    <lineage>
        <taxon>Bacteria</taxon>
        <taxon>Pseudomonadati</taxon>
        <taxon>Bacteroidota</taxon>
        <taxon>Flavobacteriia</taxon>
        <taxon>Flavobacteriales</taxon>
        <taxon>Weeksellaceae</taxon>
        <taxon>Chryseobacterium group</taxon>
        <taxon>Chryseobacterium</taxon>
    </lineage>
</organism>
<dbReference type="RefSeq" id="WP_095074354.1">
    <property type="nucleotide sequence ID" value="NZ_LT906465.1"/>
</dbReference>
<dbReference type="GO" id="GO:0008758">
    <property type="term" value="F:UDP-2,3-diacylglucosamine hydrolase activity"/>
    <property type="evidence" value="ECO:0007669"/>
    <property type="project" value="TreeGrafter"/>
</dbReference>
<keyword evidence="4" id="KW-0472">Membrane</keyword>
<feature type="domain" description="Calcineurin-like phosphoesterase" evidence="6">
    <location>
        <begin position="9"/>
        <end position="207"/>
    </location>
</feature>